<dbReference type="Proteomes" id="UP000636010">
    <property type="component" value="Unassembled WGS sequence"/>
</dbReference>
<dbReference type="InterPro" id="IPR051909">
    <property type="entry name" value="MFP_Cation_Efflux"/>
</dbReference>
<sequence length="400" mass="45154">MKLYINKILGLLIVGAMLLSCSSEKDGQQNEEHIHEVGHADEHHDENEESAVHLSSAQFDGLDMRVDTLRKRNIFDVVAASGQLEVPPQNEAVVTAVMGANISSILVIEGEEVKKGQVLAYLQHPSYTNLQGEYLQAYNDLGFLEQDYERQKKLYEQEVGSGKTFQQTASEYKAKKGLVSSMETQLKQLGLRIERIKEGDFYTQIPVISPIDGAIIKVDVKLGQYVNPEKTLFEIINTHHIHADLMVFEKDISKVEVGQKVRFTVENVPDEELVAEIYSVGKKFEQAPKAVHVHAEIKNETGKLIPGMYIRGEILTGNKETYAFPEDALVREGDRYFVYEAIKEGDSWMFIPVEVTTGVSHKNWATVRFLEAMPEEKVFAYNNAYYLQAEMNKSEAGHSH</sequence>
<keyword evidence="2" id="KW-0813">Transport</keyword>
<comment type="similarity">
    <text evidence="1">Belongs to the membrane fusion protein (MFP) (TC 8.A.1) family.</text>
</comment>
<evidence type="ECO:0000259" key="4">
    <source>
        <dbReference type="Pfam" id="PF25973"/>
    </source>
</evidence>
<evidence type="ECO:0008006" key="7">
    <source>
        <dbReference type="Google" id="ProtNLM"/>
    </source>
</evidence>
<dbReference type="InterPro" id="IPR006143">
    <property type="entry name" value="RND_pump_MFP"/>
</dbReference>
<gene>
    <name evidence="5" type="ORF">GCM10011506_18790</name>
</gene>
<dbReference type="EMBL" id="BMEC01000005">
    <property type="protein sequence ID" value="GGC33575.1"/>
    <property type="molecule type" value="Genomic_DNA"/>
</dbReference>
<dbReference type="Gene3D" id="2.40.30.170">
    <property type="match status" value="1"/>
</dbReference>
<protein>
    <recommendedName>
        <fullName evidence="7">Efflux transporter periplasmic adaptor subunit</fullName>
    </recommendedName>
</protein>
<evidence type="ECO:0000256" key="1">
    <source>
        <dbReference type="ARBA" id="ARBA00009477"/>
    </source>
</evidence>
<feature type="domain" description="CzcB-like barrel-sandwich hybrid" evidence="4">
    <location>
        <begin position="92"/>
        <end position="235"/>
    </location>
</feature>
<keyword evidence="6" id="KW-1185">Reference proteome</keyword>
<dbReference type="NCBIfam" id="TIGR01730">
    <property type="entry name" value="RND_mfp"/>
    <property type="match status" value="1"/>
</dbReference>
<evidence type="ECO:0000313" key="6">
    <source>
        <dbReference type="Proteomes" id="UP000636010"/>
    </source>
</evidence>
<dbReference type="RefSeq" id="WP_188462670.1">
    <property type="nucleotide sequence ID" value="NZ_BAABHU010000005.1"/>
</dbReference>
<dbReference type="InterPro" id="IPR058647">
    <property type="entry name" value="BSH_CzcB-like"/>
</dbReference>
<name>A0ABQ1M383_9BACT</name>
<dbReference type="PANTHER" id="PTHR30097">
    <property type="entry name" value="CATION EFFLUX SYSTEM PROTEIN CUSB"/>
    <property type="match status" value="1"/>
</dbReference>
<accession>A0ABQ1M383</accession>
<evidence type="ECO:0000313" key="5">
    <source>
        <dbReference type="EMBL" id="GGC33575.1"/>
    </source>
</evidence>
<evidence type="ECO:0000256" key="2">
    <source>
        <dbReference type="ARBA" id="ARBA00022448"/>
    </source>
</evidence>
<proteinExistence type="inferred from homology"/>
<comment type="caution">
    <text evidence="5">The sequence shown here is derived from an EMBL/GenBank/DDBJ whole genome shotgun (WGS) entry which is preliminary data.</text>
</comment>
<dbReference type="Gene3D" id="6.10.140.1990">
    <property type="match status" value="1"/>
</dbReference>
<dbReference type="Pfam" id="PF25973">
    <property type="entry name" value="BSH_CzcB"/>
    <property type="match status" value="1"/>
</dbReference>
<dbReference type="InterPro" id="IPR030190">
    <property type="entry name" value="MacA_alpha-hairpin_sf"/>
</dbReference>
<dbReference type="Pfam" id="PF25954">
    <property type="entry name" value="Beta-barrel_RND_2"/>
    <property type="match status" value="1"/>
</dbReference>
<dbReference type="Gene3D" id="2.40.50.100">
    <property type="match status" value="1"/>
</dbReference>
<evidence type="ECO:0000259" key="3">
    <source>
        <dbReference type="Pfam" id="PF25954"/>
    </source>
</evidence>
<feature type="domain" description="CusB-like beta-barrel" evidence="3">
    <location>
        <begin position="246"/>
        <end position="312"/>
    </location>
</feature>
<dbReference type="InterPro" id="IPR058792">
    <property type="entry name" value="Beta-barrel_RND_2"/>
</dbReference>
<dbReference type="PROSITE" id="PS51257">
    <property type="entry name" value="PROKAR_LIPOPROTEIN"/>
    <property type="match status" value="1"/>
</dbReference>
<dbReference type="SUPFAM" id="SSF111369">
    <property type="entry name" value="HlyD-like secretion proteins"/>
    <property type="match status" value="1"/>
</dbReference>
<organism evidence="5 6">
    <name type="scientific">Marivirga lumbricoides</name>
    <dbReference type="NCBI Taxonomy" id="1046115"/>
    <lineage>
        <taxon>Bacteria</taxon>
        <taxon>Pseudomonadati</taxon>
        <taxon>Bacteroidota</taxon>
        <taxon>Cytophagia</taxon>
        <taxon>Cytophagales</taxon>
        <taxon>Marivirgaceae</taxon>
        <taxon>Marivirga</taxon>
    </lineage>
</organism>
<dbReference type="PANTHER" id="PTHR30097:SF4">
    <property type="entry name" value="SLR6042 PROTEIN"/>
    <property type="match status" value="1"/>
</dbReference>
<reference evidence="6" key="1">
    <citation type="journal article" date="2019" name="Int. J. Syst. Evol. Microbiol.">
        <title>The Global Catalogue of Microorganisms (GCM) 10K type strain sequencing project: providing services to taxonomists for standard genome sequencing and annotation.</title>
        <authorList>
            <consortium name="The Broad Institute Genomics Platform"/>
            <consortium name="The Broad Institute Genome Sequencing Center for Infectious Disease"/>
            <person name="Wu L."/>
            <person name="Ma J."/>
        </authorList>
    </citation>
    <scope>NUCLEOTIDE SEQUENCE [LARGE SCALE GENOMIC DNA]</scope>
    <source>
        <strain evidence="6">CGMCC 1.10832</strain>
    </source>
</reference>